<name>A0A392T032_9FABA</name>
<evidence type="ECO:0000313" key="2">
    <source>
        <dbReference type="Proteomes" id="UP000265520"/>
    </source>
</evidence>
<protein>
    <submittedName>
        <fullName evidence="1">Uncharacterized protein</fullName>
    </submittedName>
</protein>
<dbReference type="Proteomes" id="UP000265520">
    <property type="component" value="Unassembled WGS sequence"/>
</dbReference>
<evidence type="ECO:0000313" key="1">
    <source>
        <dbReference type="EMBL" id="MCI53685.1"/>
    </source>
</evidence>
<accession>A0A392T032</accession>
<dbReference type="AlphaFoldDB" id="A0A392T032"/>
<proteinExistence type="predicted"/>
<comment type="caution">
    <text evidence="1">The sequence shown here is derived from an EMBL/GenBank/DDBJ whole genome shotgun (WGS) entry which is preliminary data.</text>
</comment>
<reference evidence="1 2" key="1">
    <citation type="journal article" date="2018" name="Front. Plant Sci.">
        <title>Red Clover (Trifolium pratense) and Zigzag Clover (T. medium) - A Picture of Genomic Similarities and Differences.</title>
        <authorList>
            <person name="Dluhosova J."/>
            <person name="Istvanek J."/>
            <person name="Nedelnik J."/>
            <person name="Repkova J."/>
        </authorList>
    </citation>
    <scope>NUCLEOTIDE SEQUENCE [LARGE SCALE GENOMIC DNA]</scope>
    <source>
        <strain evidence="2">cv. 10/8</strain>
        <tissue evidence="1">Leaf</tissue>
    </source>
</reference>
<dbReference type="EMBL" id="LXQA010467298">
    <property type="protein sequence ID" value="MCI53685.1"/>
    <property type="molecule type" value="Genomic_DNA"/>
</dbReference>
<organism evidence="1 2">
    <name type="scientific">Trifolium medium</name>
    <dbReference type="NCBI Taxonomy" id="97028"/>
    <lineage>
        <taxon>Eukaryota</taxon>
        <taxon>Viridiplantae</taxon>
        <taxon>Streptophyta</taxon>
        <taxon>Embryophyta</taxon>
        <taxon>Tracheophyta</taxon>
        <taxon>Spermatophyta</taxon>
        <taxon>Magnoliopsida</taxon>
        <taxon>eudicotyledons</taxon>
        <taxon>Gunneridae</taxon>
        <taxon>Pentapetalae</taxon>
        <taxon>rosids</taxon>
        <taxon>fabids</taxon>
        <taxon>Fabales</taxon>
        <taxon>Fabaceae</taxon>
        <taxon>Papilionoideae</taxon>
        <taxon>50 kb inversion clade</taxon>
        <taxon>NPAAA clade</taxon>
        <taxon>Hologalegina</taxon>
        <taxon>IRL clade</taxon>
        <taxon>Trifolieae</taxon>
        <taxon>Trifolium</taxon>
    </lineage>
</organism>
<keyword evidence="2" id="KW-1185">Reference proteome</keyword>
<sequence>MSGKFAWGAEVGAWGETAKEEARICSRNFAWGEGTHAWGENLMS</sequence>